<dbReference type="AlphaFoldDB" id="G9XBX1"/>
<dbReference type="SUPFAM" id="SSF50199">
    <property type="entry name" value="Staphylococcal nuclease"/>
    <property type="match status" value="1"/>
</dbReference>
<feature type="compositionally biased region" description="Polar residues" evidence="5">
    <location>
        <begin position="204"/>
        <end position="220"/>
    </location>
</feature>
<dbReference type="STRING" id="796937.HMPREF9630_00592"/>
<dbReference type="InterPro" id="IPR002071">
    <property type="entry name" value="Thermonucl_AS"/>
</dbReference>
<keyword evidence="4" id="KW-0010">Activator</keyword>
<feature type="signal peptide" evidence="6">
    <location>
        <begin position="1"/>
        <end position="22"/>
    </location>
</feature>
<evidence type="ECO:0000259" key="7">
    <source>
        <dbReference type="PROSITE" id="PS50830"/>
    </source>
</evidence>
<evidence type="ECO:0000313" key="8">
    <source>
        <dbReference type="EMBL" id="EHL19458.1"/>
    </source>
</evidence>
<evidence type="ECO:0000256" key="4">
    <source>
        <dbReference type="ARBA" id="ARBA00023159"/>
    </source>
</evidence>
<evidence type="ECO:0000256" key="5">
    <source>
        <dbReference type="SAM" id="MobiDB-lite"/>
    </source>
</evidence>
<dbReference type="Pfam" id="PF00565">
    <property type="entry name" value="SNase"/>
    <property type="match status" value="1"/>
</dbReference>
<sequence length="264" mass="30204">MKKLSALLLSLSLIFTAIPAYNNNTYAEVSKTITKEIDLTTQYEVTNIFDGDTIAIKIDGEEQRIRLLQIDTPEVNHKDIKKSIPMALKATEFTSNFVKDKKITLEFDKEQKDQYGRWLAYVYVDGKCLNEELVKNGFAKVVKYGENTKKYDDYKKIEKELREKKIGIWKDIKANYPSNNKSQQNTKQQSNTQKTTQANNTKAVTKTDNASNTNTAQSKIKGNKKTKVYHVPSGAYYNKVSDENAVYFDTEEDAKKAGYRASER</sequence>
<dbReference type="HOGENOM" id="CLU_046484_5_0_9"/>
<accession>G9XBX1</accession>
<dbReference type="SUPFAM" id="SSF57884">
    <property type="entry name" value="Ada DNA repair protein, N-terminal domain (N-Ada 10)"/>
    <property type="match status" value="1"/>
</dbReference>
<evidence type="ECO:0000256" key="6">
    <source>
        <dbReference type="SAM" id="SignalP"/>
    </source>
</evidence>
<feature type="compositionally biased region" description="Low complexity" evidence="5">
    <location>
        <begin position="178"/>
        <end position="203"/>
    </location>
</feature>
<dbReference type="GO" id="GO:0006281">
    <property type="term" value="P:DNA repair"/>
    <property type="evidence" value="ECO:0007669"/>
    <property type="project" value="InterPro"/>
</dbReference>
<organism evidence="8 9">
    <name type="scientific">Peptoanaerobacter stomatis</name>
    <dbReference type="NCBI Taxonomy" id="796937"/>
    <lineage>
        <taxon>Bacteria</taxon>
        <taxon>Bacillati</taxon>
        <taxon>Bacillota</taxon>
        <taxon>Clostridia</taxon>
        <taxon>Peptostreptococcales</taxon>
        <taxon>Filifactoraceae</taxon>
        <taxon>Peptoanaerobacter</taxon>
    </lineage>
</organism>
<keyword evidence="6" id="KW-0732">Signal</keyword>
<evidence type="ECO:0000256" key="3">
    <source>
        <dbReference type="ARBA" id="ARBA00022801"/>
    </source>
</evidence>
<dbReference type="GO" id="GO:0008168">
    <property type="term" value="F:methyltransferase activity"/>
    <property type="evidence" value="ECO:0007669"/>
    <property type="project" value="InterPro"/>
</dbReference>
<dbReference type="PROSITE" id="PS01123">
    <property type="entry name" value="TNASE_1"/>
    <property type="match status" value="1"/>
</dbReference>
<dbReference type="EMBL" id="AFZG01000019">
    <property type="protein sequence ID" value="EHL19458.1"/>
    <property type="molecule type" value="Genomic_DNA"/>
</dbReference>
<dbReference type="GO" id="GO:0006355">
    <property type="term" value="P:regulation of DNA-templated transcription"/>
    <property type="evidence" value="ECO:0007669"/>
    <property type="project" value="InterPro"/>
</dbReference>
<dbReference type="RefSeq" id="WP_009528479.1">
    <property type="nucleotide sequence ID" value="NZ_JH414596.1"/>
</dbReference>
<feature type="domain" description="TNase-like" evidence="7">
    <location>
        <begin position="39"/>
        <end position="171"/>
    </location>
</feature>
<gene>
    <name evidence="8" type="ORF">HMPREF9628_00179</name>
</gene>
<dbReference type="InterPro" id="IPR035437">
    <property type="entry name" value="SNase_OB-fold_sf"/>
</dbReference>
<dbReference type="GO" id="GO:0016787">
    <property type="term" value="F:hydrolase activity"/>
    <property type="evidence" value="ECO:0007669"/>
    <property type="project" value="UniProtKB-KW"/>
</dbReference>
<reference evidence="8 9" key="1">
    <citation type="submission" date="2011-08" db="EMBL/GenBank/DDBJ databases">
        <title>The Genome Sequence of Eubacteriaceae bacterium CM5.</title>
        <authorList>
            <consortium name="The Broad Institute Genome Sequencing Platform"/>
            <person name="Earl A."/>
            <person name="Ward D."/>
            <person name="Feldgarden M."/>
            <person name="Gevers D."/>
            <person name="Sizova M."/>
            <person name="Hazen A."/>
            <person name="Epstein S."/>
            <person name="Young S.K."/>
            <person name="Zeng Q."/>
            <person name="Gargeya S."/>
            <person name="Fitzgerald M."/>
            <person name="Haas B."/>
            <person name="Abouelleil A."/>
            <person name="Alvarado L."/>
            <person name="Arachchi H.M."/>
            <person name="Berlin A."/>
            <person name="Brown A."/>
            <person name="Chapman S.B."/>
            <person name="Chen Z."/>
            <person name="Dunbar C."/>
            <person name="Freedman E."/>
            <person name="Gearin G."/>
            <person name="Gellesch M."/>
            <person name="Goldberg J."/>
            <person name="Griggs A."/>
            <person name="Gujja S."/>
            <person name="Heiman D."/>
            <person name="Howarth C."/>
            <person name="Larson L."/>
            <person name="Lui A."/>
            <person name="MacDonald P.J.P."/>
            <person name="Montmayeur A."/>
            <person name="Murphy C."/>
            <person name="Neiman D."/>
            <person name="Pearson M."/>
            <person name="Priest M."/>
            <person name="Roberts A."/>
            <person name="Saif S."/>
            <person name="Shea T."/>
            <person name="Shenoy N."/>
            <person name="Sisk P."/>
            <person name="Stolte C."/>
            <person name="Sykes S."/>
            <person name="Wortman J."/>
            <person name="Nusbaum C."/>
            <person name="Birren B."/>
        </authorList>
    </citation>
    <scope>NUCLEOTIDE SEQUENCE [LARGE SCALE GENOMIC DNA]</scope>
    <source>
        <strain evidence="8 9">CM5</strain>
    </source>
</reference>
<dbReference type="InterPro" id="IPR004026">
    <property type="entry name" value="Ada_DNA_repair_Zn-bd"/>
</dbReference>
<comment type="caution">
    <text evidence="8">The sequence shown here is derived from an EMBL/GenBank/DDBJ whole genome shotgun (WGS) entry which is preliminary data.</text>
</comment>
<dbReference type="GO" id="GO:0003677">
    <property type="term" value="F:DNA binding"/>
    <property type="evidence" value="ECO:0007669"/>
    <property type="project" value="InterPro"/>
</dbReference>
<evidence type="ECO:0000256" key="1">
    <source>
        <dbReference type="ARBA" id="ARBA00022722"/>
    </source>
</evidence>
<dbReference type="PROSITE" id="PS50830">
    <property type="entry name" value="TNASE_3"/>
    <property type="match status" value="1"/>
</dbReference>
<name>G9XBX1_9FIRM</name>
<dbReference type="Gene3D" id="3.40.10.10">
    <property type="entry name" value="DNA Methylphosphotriester Repair Domain"/>
    <property type="match status" value="1"/>
</dbReference>
<dbReference type="InterPro" id="IPR016071">
    <property type="entry name" value="Staphylococal_nuclease_OB-fold"/>
</dbReference>
<keyword evidence="3" id="KW-0378">Hydrolase</keyword>
<feature type="region of interest" description="Disordered" evidence="5">
    <location>
        <begin position="175"/>
        <end position="224"/>
    </location>
</feature>
<dbReference type="SMART" id="SM00318">
    <property type="entry name" value="SNc"/>
    <property type="match status" value="1"/>
</dbReference>
<feature type="chain" id="PRO_5039659202" description="TNase-like domain-containing protein" evidence="6">
    <location>
        <begin position="23"/>
        <end position="264"/>
    </location>
</feature>
<dbReference type="GO" id="GO:0008270">
    <property type="term" value="F:zinc ion binding"/>
    <property type="evidence" value="ECO:0007669"/>
    <property type="project" value="InterPro"/>
</dbReference>
<dbReference type="InterPro" id="IPR035451">
    <property type="entry name" value="Ada-like_dom_sf"/>
</dbReference>
<dbReference type="GO" id="GO:0004519">
    <property type="term" value="F:endonuclease activity"/>
    <property type="evidence" value="ECO:0007669"/>
    <property type="project" value="UniProtKB-KW"/>
</dbReference>
<dbReference type="Proteomes" id="UP000003379">
    <property type="component" value="Unassembled WGS sequence"/>
</dbReference>
<keyword evidence="1" id="KW-0540">Nuclease</keyword>
<dbReference type="PANTHER" id="PTHR12302:SF3">
    <property type="entry name" value="SERINE_THREONINE-PROTEIN KINASE 31"/>
    <property type="match status" value="1"/>
</dbReference>
<dbReference type="PANTHER" id="PTHR12302">
    <property type="entry name" value="EBNA2 BINDING PROTEIN P100"/>
    <property type="match status" value="1"/>
</dbReference>
<protein>
    <recommendedName>
        <fullName evidence="7">TNase-like domain-containing protein</fullName>
    </recommendedName>
</protein>
<evidence type="ECO:0000256" key="2">
    <source>
        <dbReference type="ARBA" id="ARBA00022759"/>
    </source>
</evidence>
<evidence type="ECO:0000313" key="9">
    <source>
        <dbReference type="Proteomes" id="UP000003379"/>
    </source>
</evidence>
<dbReference type="Gene3D" id="2.40.50.90">
    <property type="match status" value="1"/>
</dbReference>
<keyword evidence="2" id="KW-0255">Endonuclease</keyword>
<proteinExistence type="predicted"/>
<dbReference type="Pfam" id="PF02805">
    <property type="entry name" value="Ada_Zn_binding"/>
    <property type="match status" value="1"/>
</dbReference>